<evidence type="ECO:0000256" key="1">
    <source>
        <dbReference type="SAM" id="Phobius"/>
    </source>
</evidence>
<keyword evidence="3" id="KW-1185">Reference proteome</keyword>
<gene>
    <name evidence="2" type="ordered locus">HH_1278</name>
</gene>
<evidence type="ECO:0000313" key="3">
    <source>
        <dbReference type="Proteomes" id="UP000002495"/>
    </source>
</evidence>
<dbReference type="HOGENOM" id="CLU_1407073_0_0_7"/>
<feature type="transmembrane region" description="Helical" evidence="1">
    <location>
        <begin position="14"/>
        <end position="33"/>
    </location>
</feature>
<organism evidence="2 3">
    <name type="scientific">Helicobacter hepaticus (strain ATCC 51449 / 3B1)</name>
    <dbReference type="NCBI Taxonomy" id="235279"/>
    <lineage>
        <taxon>Bacteria</taxon>
        <taxon>Pseudomonadati</taxon>
        <taxon>Campylobacterota</taxon>
        <taxon>Epsilonproteobacteria</taxon>
        <taxon>Campylobacterales</taxon>
        <taxon>Helicobacteraceae</taxon>
        <taxon>Helicobacter</taxon>
    </lineage>
</organism>
<sequence>MNSDFRLEFALKNFVWFLVFAAICVFCVSKILLPQINEYKKQALESKKSKIAFNQINKDYQAIEAQLKTLSIQHYKMLLSLHNQGDEAKLQALLQDYFTEVEVKKLNTTREQDILDTRYQVIGYAPTTQSIEDFILWANTMPYFARVELPLKMELDEKSKQIYFVIVISLKNSDYKEHQIILENHLRFDYFKP</sequence>
<dbReference type="Proteomes" id="UP000002495">
    <property type="component" value="Chromosome"/>
</dbReference>
<keyword evidence="1" id="KW-1133">Transmembrane helix</keyword>
<accession>Q7VGP2</accession>
<name>Q7VGP2_HELHP</name>
<dbReference type="RefSeq" id="WP_011116118.1">
    <property type="nucleotide sequence ID" value="NC_004917.1"/>
</dbReference>
<reference evidence="2 3" key="1">
    <citation type="journal article" date="2003" name="Proc. Natl. Acad. Sci. U.S.A.">
        <title>The complete genome sequence of the carcinogenic bacterium Helicobacter hepaticus.</title>
        <authorList>
            <person name="Suerbaum S."/>
            <person name="Josenhans C."/>
            <person name="Sterzenbach T."/>
            <person name="Drescher B."/>
            <person name="Brandt P."/>
            <person name="Bell M."/>
            <person name="Droege M."/>
            <person name="Fartmann B."/>
            <person name="Fischer H.-P."/>
            <person name="Ge Z."/>
            <person name="Hoerster A."/>
            <person name="Holland R."/>
            <person name="Klein K."/>
            <person name="Koenig J."/>
            <person name="Macko L."/>
            <person name="Mendz G.L."/>
            <person name="Nyakatura G."/>
            <person name="Schauer D.B."/>
            <person name="Shen Z."/>
            <person name="Weber J."/>
            <person name="Frosch M."/>
            <person name="Fox J.G."/>
        </authorList>
    </citation>
    <scope>NUCLEOTIDE SEQUENCE [LARGE SCALE GENOMIC DNA]</scope>
    <source>
        <strain evidence="3">ATCC 51449 / 3B1</strain>
    </source>
</reference>
<dbReference type="AlphaFoldDB" id="Q7VGP2"/>
<dbReference type="STRING" id="235279.HH_1278"/>
<dbReference type="KEGG" id="hhe:HH_1278"/>
<evidence type="ECO:0000313" key="2">
    <source>
        <dbReference type="EMBL" id="AAP77875.1"/>
    </source>
</evidence>
<dbReference type="EMBL" id="AE017125">
    <property type="protein sequence ID" value="AAP77875.1"/>
    <property type="molecule type" value="Genomic_DNA"/>
</dbReference>
<keyword evidence="1" id="KW-0472">Membrane</keyword>
<dbReference type="OrthoDB" id="5322887at2"/>
<protein>
    <submittedName>
        <fullName evidence="2">Uncharacterized protein</fullName>
    </submittedName>
</protein>
<keyword evidence="1" id="KW-0812">Transmembrane</keyword>
<proteinExistence type="predicted"/>